<proteinExistence type="inferred from homology"/>
<dbReference type="AlphaFoldDB" id="A0A7I8VUA2"/>
<accession>A0A7I8VUA2</accession>
<feature type="compositionally biased region" description="Acidic residues" evidence="3">
    <location>
        <begin position="193"/>
        <end position="203"/>
    </location>
</feature>
<evidence type="ECO:0000313" key="4">
    <source>
        <dbReference type="EMBL" id="CAD5119821.1"/>
    </source>
</evidence>
<dbReference type="OrthoDB" id="2329734at2759"/>
<dbReference type="Pfam" id="PF03357">
    <property type="entry name" value="Snf7"/>
    <property type="match status" value="1"/>
</dbReference>
<comment type="similarity">
    <text evidence="1">Belongs to the SNF7 family.</text>
</comment>
<sequence>MGLFGKDKPSQPTKEKVREWTAKVRQEGRQLERQIRGIEREKQKVELAIKSAAKKKDIDSIKILAREIVQSKKAISKIYAAKAHLTTIENGMNAQLATIRTAGCIQRSTEVMSSMQRLVKVPEIQNTMRELSKEMTRAGIIEEMIEDTFEDIDQEDMEDEVEKEVEAVVNEIIGEPLKRAPTAVNDSLPVVEEPQEEDAEDMSEMQARLQALRS</sequence>
<organism evidence="4 5">
    <name type="scientific">Dimorphilus gyrociliatus</name>
    <dbReference type="NCBI Taxonomy" id="2664684"/>
    <lineage>
        <taxon>Eukaryota</taxon>
        <taxon>Metazoa</taxon>
        <taxon>Spiralia</taxon>
        <taxon>Lophotrochozoa</taxon>
        <taxon>Annelida</taxon>
        <taxon>Polychaeta</taxon>
        <taxon>Polychaeta incertae sedis</taxon>
        <taxon>Dinophilidae</taxon>
        <taxon>Dimorphilus</taxon>
    </lineage>
</organism>
<dbReference type="Gene3D" id="6.10.140.1230">
    <property type="match status" value="1"/>
</dbReference>
<dbReference type="EMBL" id="CAJFCJ010000011">
    <property type="protein sequence ID" value="CAD5119821.1"/>
    <property type="molecule type" value="Genomic_DNA"/>
</dbReference>
<dbReference type="GO" id="GO:0007034">
    <property type="term" value="P:vacuolar transport"/>
    <property type="evidence" value="ECO:0007669"/>
    <property type="project" value="InterPro"/>
</dbReference>
<comment type="caution">
    <text evidence="4">The sequence shown here is derived from an EMBL/GenBank/DDBJ whole genome shotgun (WGS) entry which is preliminary data.</text>
</comment>
<feature type="coiled-coil region" evidence="2">
    <location>
        <begin position="21"/>
        <end position="55"/>
    </location>
</feature>
<feature type="region of interest" description="Disordered" evidence="3">
    <location>
        <begin position="1"/>
        <end position="20"/>
    </location>
</feature>
<keyword evidence="2" id="KW-0175">Coiled coil</keyword>
<name>A0A7I8VUA2_9ANNE</name>
<reference evidence="4 5" key="1">
    <citation type="submission" date="2020-08" db="EMBL/GenBank/DDBJ databases">
        <authorList>
            <person name="Hejnol A."/>
        </authorList>
    </citation>
    <scope>NUCLEOTIDE SEQUENCE [LARGE SCALE GENOMIC DNA]</scope>
</reference>
<evidence type="ECO:0000256" key="3">
    <source>
        <dbReference type="SAM" id="MobiDB-lite"/>
    </source>
</evidence>
<protein>
    <submittedName>
        <fullName evidence="4">DgyrCDS8404</fullName>
    </submittedName>
</protein>
<evidence type="ECO:0000256" key="2">
    <source>
        <dbReference type="SAM" id="Coils"/>
    </source>
</evidence>
<feature type="region of interest" description="Disordered" evidence="3">
    <location>
        <begin position="180"/>
        <end position="214"/>
    </location>
</feature>
<gene>
    <name evidence="4" type="ORF">DGYR_LOCUS8008</name>
</gene>
<dbReference type="InterPro" id="IPR005024">
    <property type="entry name" value="Snf7_fam"/>
</dbReference>
<keyword evidence="5" id="KW-1185">Reference proteome</keyword>
<evidence type="ECO:0000313" key="5">
    <source>
        <dbReference type="Proteomes" id="UP000549394"/>
    </source>
</evidence>
<dbReference type="Proteomes" id="UP000549394">
    <property type="component" value="Unassembled WGS sequence"/>
</dbReference>
<evidence type="ECO:0000256" key="1">
    <source>
        <dbReference type="ARBA" id="ARBA00006190"/>
    </source>
</evidence>
<dbReference type="PANTHER" id="PTHR10476">
    <property type="entry name" value="CHARGED MULTIVESICULAR BODY PROTEIN"/>
    <property type="match status" value="1"/>
</dbReference>